<feature type="domain" description="Orn/Lys/Arg decarboxylase C-terminal" evidence="7">
    <location>
        <begin position="414"/>
        <end position="476"/>
    </location>
</feature>
<dbReference type="CDD" id="cd00615">
    <property type="entry name" value="Orn_deC_like"/>
    <property type="match status" value="1"/>
</dbReference>
<dbReference type="Pfam" id="PF03711">
    <property type="entry name" value="OKR_DC_1_C"/>
    <property type="match status" value="1"/>
</dbReference>
<dbReference type="Pfam" id="PF01276">
    <property type="entry name" value="OKR_DC_1"/>
    <property type="match status" value="1"/>
</dbReference>
<feature type="domain" description="Orn/Lys/Arg decarboxylases family 1 pyridoxal-P attachment site" evidence="6">
    <location>
        <begin position="9"/>
        <end position="316"/>
    </location>
</feature>
<comment type="similarity">
    <text evidence="2">Belongs to the Orn/Lys/Arg decarboxylase class-I family.</text>
</comment>
<evidence type="ECO:0000313" key="8">
    <source>
        <dbReference type="EMBL" id="MBB6692490.1"/>
    </source>
</evidence>
<evidence type="ECO:0000256" key="3">
    <source>
        <dbReference type="ARBA" id="ARBA00022793"/>
    </source>
</evidence>
<sequence length="486" mass="52507">MPLDAERAPLYEALARRAGNNPAAFHVPGHKQRAEWTAAVGDASRRFAELLPLDVTELPDTDDLHHPEGVIAEAEALAADCFGAEETRFLVGGSTAGNLAMILAVCRPGELLLVQRNVHKSVIHGLMLSGARTVFLPPAIDPGSGLAIAPSADTVREALRRHPDAKGLLLANPNYYGMSVELAPIVRESHAMGIPVLVDEAHGPHFGRHSAFPESALQAGADIVVQSAHKMLSAMTMGAYLHMQGDRVSRASIRQYLRMIQSSSPSYPILASLDLARRELHARKEEAFAEALRTAGEIRAVLADSAYGIVPAGPHVRIDPLKLTLFDASGTLDGFRLQAELEKHGCSAEMADDRYVVLALGTGSRPEDGRRLLAALEKIAVKYELRDPQPNLIFRALPAYPEEIPEPVVLSRGAETEDSEPVPLEEAEGRVSAEWIIPYPPGIPALYPGETITPAIIRELHQWRKQGARIQGAEDGTLGTVRVARS</sequence>
<dbReference type="EMBL" id="JACJVR010000053">
    <property type="protein sequence ID" value="MBB6692490.1"/>
    <property type="molecule type" value="Genomic_DNA"/>
</dbReference>
<comment type="cofactor">
    <cofactor evidence="1">
        <name>pyridoxal 5'-phosphate</name>
        <dbReference type="ChEBI" id="CHEBI:597326"/>
    </cofactor>
</comment>
<organism evidence="8 9">
    <name type="scientific">Cohnella xylanilytica</name>
    <dbReference type="NCBI Taxonomy" id="557555"/>
    <lineage>
        <taxon>Bacteria</taxon>
        <taxon>Bacillati</taxon>
        <taxon>Bacillota</taxon>
        <taxon>Bacilli</taxon>
        <taxon>Bacillales</taxon>
        <taxon>Paenibacillaceae</taxon>
        <taxon>Cohnella</taxon>
    </lineage>
</organism>
<keyword evidence="3" id="KW-0210">Decarboxylase</keyword>
<dbReference type="InterPro" id="IPR015421">
    <property type="entry name" value="PyrdxlP-dep_Trfase_major"/>
</dbReference>
<dbReference type="InterPro" id="IPR015424">
    <property type="entry name" value="PyrdxlP-dep_Trfase"/>
</dbReference>
<protein>
    <submittedName>
        <fullName evidence="8">Aminotransferase class I/II-fold pyridoxal phosphate-dependent enzyme</fullName>
    </submittedName>
</protein>
<dbReference type="Gene3D" id="3.90.105.10">
    <property type="entry name" value="Molybdopterin biosynthesis moea protein, domain 2"/>
    <property type="match status" value="1"/>
</dbReference>
<comment type="caution">
    <text evidence="8">The sequence shown here is derived from an EMBL/GenBank/DDBJ whole genome shotgun (WGS) entry which is preliminary data.</text>
</comment>
<reference evidence="8 9" key="1">
    <citation type="submission" date="2020-08" db="EMBL/GenBank/DDBJ databases">
        <title>Cohnella phylogeny.</title>
        <authorList>
            <person name="Dunlap C."/>
        </authorList>
    </citation>
    <scope>NUCLEOTIDE SEQUENCE [LARGE SCALE GENOMIC DNA]</scope>
    <source>
        <strain evidence="8 9">DSM 25239</strain>
    </source>
</reference>
<dbReference type="Gene3D" id="3.40.640.10">
    <property type="entry name" value="Type I PLP-dependent aspartate aminotransferase-like (Major domain)"/>
    <property type="match status" value="1"/>
</dbReference>
<proteinExistence type="inferred from homology"/>
<evidence type="ECO:0000259" key="6">
    <source>
        <dbReference type="Pfam" id="PF01276"/>
    </source>
</evidence>
<dbReference type="PANTHER" id="PTHR43277:SF3">
    <property type="entry name" value="DECARBOXYLASE, PUTATIVE-RELATED"/>
    <property type="match status" value="1"/>
</dbReference>
<dbReference type="GO" id="GO:0016831">
    <property type="term" value="F:carboxy-lyase activity"/>
    <property type="evidence" value="ECO:0007669"/>
    <property type="project" value="UniProtKB-KW"/>
</dbReference>
<evidence type="ECO:0000256" key="2">
    <source>
        <dbReference type="ARBA" id="ARBA00010671"/>
    </source>
</evidence>
<keyword evidence="8" id="KW-0808">Transferase</keyword>
<dbReference type="InterPro" id="IPR052357">
    <property type="entry name" value="Orn_Lys_Arg_decarboxylase-I"/>
</dbReference>
<keyword evidence="4" id="KW-0663">Pyridoxal phosphate</keyword>
<keyword evidence="9" id="KW-1185">Reference proteome</keyword>
<evidence type="ECO:0000256" key="4">
    <source>
        <dbReference type="ARBA" id="ARBA00022898"/>
    </source>
</evidence>
<name>A0A841U338_9BACL</name>
<evidence type="ECO:0000256" key="1">
    <source>
        <dbReference type="ARBA" id="ARBA00001933"/>
    </source>
</evidence>
<dbReference type="GO" id="GO:0008483">
    <property type="term" value="F:transaminase activity"/>
    <property type="evidence" value="ECO:0007669"/>
    <property type="project" value="UniProtKB-KW"/>
</dbReference>
<dbReference type="SUPFAM" id="SSF53383">
    <property type="entry name" value="PLP-dependent transferases"/>
    <property type="match status" value="1"/>
</dbReference>
<dbReference type="InterPro" id="IPR036633">
    <property type="entry name" value="Prn/Lys/Arg_de-COase_C_sf"/>
</dbReference>
<evidence type="ECO:0000259" key="7">
    <source>
        <dbReference type="Pfam" id="PF03711"/>
    </source>
</evidence>
<dbReference type="AlphaFoldDB" id="A0A841U338"/>
<dbReference type="Proteomes" id="UP000553776">
    <property type="component" value="Unassembled WGS sequence"/>
</dbReference>
<accession>A0A841U338</accession>
<gene>
    <name evidence="8" type="ORF">H7B90_13850</name>
</gene>
<dbReference type="PANTHER" id="PTHR43277">
    <property type="entry name" value="ARGININE DECARBOXYLASE"/>
    <property type="match status" value="1"/>
</dbReference>
<dbReference type="SUPFAM" id="SSF55904">
    <property type="entry name" value="Ornithine decarboxylase C-terminal domain"/>
    <property type="match status" value="1"/>
</dbReference>
<keyword evidence="5" id="KW-0456">Lyase</keyword>
<keyword evidence="8" id="KW-0032">Aminotransferase</keyword>
<evidence type="ECO:0000256" key="5">
    <source>
        <dbReference type="ARBA" id="ARBA00023239"/>
    </source>
</evidence>
<dbReference type="RefSeq" id="WP_185136480.1">
    <property type="nucleotide sequence ID" value="NZ_JACJVR010000053.1"/>
</dbReference>
<dbReference type="InterPro" id="IPR008286">
    <property type="entry name" value="Prn/Lys/Arg_de-COase_C"/>
</dbReference>
<evidence type="ECO:0000313" key="9">
    <source>
        <dbReference type="Proteomes" id="UP000553776"/>
    </source>
</evidence>
<dbReference type="InterPro" id="IPR000310">
    <property type="entry name" value="Orn/Lys/Arg_deCO2ase_major_dom"/>
</dbReference>